<keyword evidence="6 8" id="KW-0472">Membrane</keyword>
<feature type="transmembrane region" description="Helical" evidence="8">
    <location>
        <begin position="50"/>
        <end position="71"/>
    </location>
</feature>
<evidence type="ECO:0000256" key="2">
    <source>
        <dbReference type="ARBA" id="ARBA00006464"/>
    </source>
</evidence>
<accession>A0A117UUJ6</accession>
<dbReference type="GO" id="GO:0000271">
    <property type="term" value="P:polysaccharide biosynthetic process"/>
    <property type="evidence" value="ECO:0007669"/>
    <property type="project" value="UniProtKB-KW"/>
</dbReference>
<sequence>MIRLFKLYIPNAVFLLALLDFVLLIASGELGWMVRAHQIGIDNGIVADRWVPLLIFAGLVQTAMISVGVYGSDALRSMRYATARLLVAISLGIIALSVVYFMLPGRTLWRSNLFYAMFIAMALLVFIRILLGGLLGTAVFRRRVLVLGAGERAERLRQLGERLEAGFVIVGFVGMSDSAPVIKEAINRTAIHNLTRYVENLGVSEVVLALEERRNALPLKDLLRIKTTGVHVNDFSTFMERETGRVDLDTVNPSWLIFSDGFSSGRMISSAFKRIFDICASLVLLLLTAPVIALFAIIVKLDSRGPAFFRQTRVGLYGQNFSLIKLRSMRTDAEKAGAQWAAKDDPRVTRVGKLIRKLRIDELPQAWTVLKGEMSFVGPRPERPEFVSDLEDKLPYYAERHMVKPGITGWAQINYPYGASIEDSRHKLEYDLYYAKNYSPFLDLLILLQTLRVVLWNEGAR</sequence>
<proteinExistence type="inferred from homology"/>
<dbReference type="EMBL" id="LLZS01000007">
    <property type="protein sequence ID" value="KUR71113.1"/>
    <property type="molecule type" value="Genomic_DNA"/>
</dbReference>
<organism evidence="10 11">
    <name type="scientific">Novosphingobium fuchskuhlense</name>
    <dbReference type="NCBI Taxonomy" id="1117702"/>
    <lineage>
        <taxon>Bacteria</taxon>
        <taxon>Pseudomonadati</taxon>
        <taxon>Pseudomonadota</taxon>
        <taxon>Alphaproteobacteria</taxon>
        <taxon>Sphingomonadales</taxon>
        <taxon>Sphingomonadaceae</taxon>
        <taxon>Novosphingobium</taxon>
    </lineage>
</organism>
<keyword evidence="4 8" id="KW-0812">Transmembrane</keyword>
<dbReference type="PANTHER" id="PTHR30576:SF0">
    <property type="entry name" value="UNDECAPRENYL-PHOSPHATE N-ACETYLGALACTOSAMINYL 1-PHOSPHATE TRANSFERASE-RELATED"/>
    <property type="match status" value="1"/>
</dbReference>
<feature type="transmembrane region" description="Helical" evidence="8">
    <location>
        <begin position="12"/>
        <end position="30"/>
    </location>
</feature>
<keyword evidence="3 10" id="KW-0808">Transferase</keyword>
<keyword evidence="7" id="KW-0270">Exopolysaccharide synthesis</keyword>
<dbReference type="PANTHER" id="PTHR30576">
    <property type="entry name" value="COLANIC BIOSYNTHESIS UDP-GLUCOSE LIPID CARRIER TRANSFERASE"/>
    <property type="match status" value="1"/>
</dbReference>
<comment type="subcellular location">
    <subcellularLocation>
        <location evidence="1">Membrane</location>
        <topology evidence="1">Multi-pass membrane protein</topology>
    </subcellularLocation>
</comment>
<comment type="caution">
    <text evidence="10">The sequence shown here is derived from an EMBL/GenBank/DDBJ whole genome shotgun (WGS) entry which is preliminary data.</text>
</comment>
<protein>
    <submittedName>
        <fullName evidence="10">Sugar transferase</fullName>
    </submittedName>
</protein>
<feature type="transmembrane region" description="Helical" evidence="8">
    <location>
        <begin position="83"/>
        <end position="103"/>
    </location>
</feature>
<dbReference type="STRING" id="1117702.AQZ52_10560"/>
<dbReference type="Proteomes" id="UP000058012">
    <property type="component" value="Unassembled WGS sequence"/>
</dbReference>
<dbReference type="InterPro" id="IPR017475">
    <property type="entry name" value="EPS_sugar_tfrase"/>
</dbReference>
<feature type="transmembrane region" description="Helical" evidence="8">
    <location>
        <begin position="275"/>
        <end position="299"/>
    </location>
</feature>
<dbReference type="Gene3D" id="3.40.50.720">
    <property type="entry name" value="NAD(P)-binding Rossmann-like Domain"/>
    <property type="match status" value="1"/>
</dbReference>
<evidence type="ECO:0000256" key="6">
    <source>
        <dbReference type="ARBA" id="ARBA00023136"/>
    </source>
</evidence>
<evidence type="ECO:0000256" key="8">
    <source>
        <dbReference type="SAM" id="Phobius"/>
    </source>
</evidence>
<dbReference type="NCBIfam" id="TIGR03025">
    <property type="entry name" value="EPS_sugtrans"/>
    <property type="match status" value="1"/>
</dbReference>
<evidence type="ECO:0000313" key="10">
    <source>
        <dbReference type="EMBL" id="KUR71113.1"/>
    </source>
</evidence>
<evidence type="ECO:0000256" key="7">
    <source>
        <dbReference type="ARBA" id="ARBA00023169"/>
    </source>
</evidence>
<dbReference type="OrthoDB" id="9808602at2"/>
<feature type="transmembrane region" description="Helical" evidence="8">
    <location>
        <begin position="115"/>
        <end position="140"/>
    </location>
</feature>
<evidence type="ECO:0000256" key="5">
    <source>
        <dbReference type="ARBA" id="ARBA00022989"/>
    </source>
</evidence>
<reference evidence="10 11" key="1">
    <citation type="submission" date="2015-10" db="EMBL/GenBank/DDBJ databases">
        <title>Draft genome sequence of Novosphingobium fuchskuhlense DSM 25065 isolated from a surface water sample of the southwest basin of Lake Grosse Fuchskuhle.</title>
        <authorList>
            <person name="Ruckert C."/>
            <person name="Winkler A."/>
            <person name="Glaeser J."/>
            <person name="Grossart H.-P."/>
            <person name="Kalinowski J."/>
            <person name="Glaeser S."/>
        </authorList>
    </citation>
    <scope>NUCLEOTIDE SEQUENCE [LARGE SCALE GENOMIC DNA]</scope>
    <source>
        <strain evidence="10 11">FNE08-7</strain>
    </source>
</reference>
<dbReference type="NCBIfam" id="TIGR03013">
    <property type="entry name" value="EpsB_2"/>
    <property type="match status" value="1"/>
</dbReference>
<comment type="similarity">
    <text evidence="2">Belongs to the bacterial sugar transferase family.</text>
</comment>
<dbReference type="AlphaFoldDB" id="A0A117UUJ6"/>
<evidence type="ECO:0000256" key="1">
    <source>
        <dbReference type="ARBA" id="ARBA00004141"/>
    </source>
</evidence>
<feature type="domain" description="Bacterial sugar transferase" evidence="9">
    <location>
        <begin position="273"/>
        <end position="455"/>
    </location>
</feature>
<dbReference type="InterPro" id="IPR003362">
    <property type="entry name" value="Bact_transf"/>
</dbReference>
<dbReference type="Pfam" id="PF13727">
    <property type="entry name" value="CoA_binding_3"/>
    <property type="match status" value="1"/>
</dbReference>
<name>A0A117UUJ6_9SPHN</name>
<keyword evidence="11" id="KW-1185">Reference proteome</keyword>
<dbReference type="Pfam" id="PF02397">
    <property type="entry name" value="Bac_transf"/>
    <property type="match status" value="1"/>
</dbReference>
<gene>
    <name evidence="10" type="ORF">AQZ52_10560</name>
</gene>
<dbReference type="GO" id="GO:0016780">
    <property type="term" value="F:phosphotransferase activity, for other substituted phosphate groups"/>
    <property type="evidence" value="ECO:0007669"/>
    <property type="project" value="TreeGrafter"/>
</dbReference>
<evidence type="ECO:0000313" key="11">
    <source>
        <dbReference type="Proteomes" id="UP000058012"/>
    </source>
</evidence>
<evidence type="ECO:0000259" key="9">
    <source>
        <dbReference type="Pfam" id="PF02397"/>
    </source>
</evidence>
<evidence type="ECO:0000256" key="4">
    <source>
        <dbReference type="ARBA" id="ARBA00022692"/>
    </source>
</evidence>
<evidence type="ECO:0000256" key="3">
    <source>
        <dbReference type="ARBA" id="ARBA00022679"/>
    </source>
</evidence>
<dbReference type="InterPro" id="IPR017464">
    <property type="entry name" value="Sugar_tfrase_EpsB_2"/>
</dbReference>
<dbReference type="RefSeq" id="WP_067910206.1">
    <property type="nucleotide sequence ID" value="NZ_KQ954245.1"/>
</dbReference>
<keyword evidence="5 8" id="KW-1133">Transmembrane helix</keyword>
<dbReference type="GO" id="GO:0016020">
    <property type="term" value="C:membrane"/>
    <property type="evidence" value="ECO:0007669"/>
    <property type="project" value="UniProtKB-SubCell"/>
</dbReference>